<feature type="domain" description="Major facilitator superfamily (MFS) profile" evidence="6">
    <location>
        <begin position="24"/>
        <end position="437"/>
    </location>
</feature>
<evidence type="ECO:0000256" key="1">
    <source>
        <dbReference type="ARBA" id="ARBA00004651"/>
    </source>
</evidence>
<gene>
    <name evidence="7" type="ORF">AB5L97_05485</name>
</gene>
<feature type="transmembrane region" description="Helical" evidence="5">
    <location>
        <begin position="292"/>
        <end position="316"/>
    </location>
</feature>
<protein>
    <submittedName>
        <fullName evidence="7">MFS transporter</fullName>
    </submittedName>
</protein>
<keyword evidence="4 5" id="KW-0472">Membrane</keyword>
<dbReference type="InterPro" id="IPR036259">
    <property type="entry name" value="MFS_trans_sf"/>
</dbReference>
<dbReference type="RefSeq" id="WP_369046776.1">
    <property type="nucleotide sequence ID" value="NZ_CP163302.1"/>
</dbReference>
<dbReference type="AlphaFoldDB" id="A0AB39L6G7"/>
<feature type="transmembrane region" description="Helical" evidence="5">
    <location>
        <begin position="60"/>
        <end position="79"/>
    </location>
</feature>
<dbReference type="PANTHER" id="PTHR23508">
    <property type="entry name" value="CARBOXYLIC ACID TRANSPORTER PROTEIN HOMOLOG"/>
    <property type="match status" value="1"/>
</dbReference>
<dbReference type="GO" id="GO:0005886">
    <property type="term" value="C:plasma membrane"/>
    <property type="evidence" value="ECO:0007669"/>
    <property type="project" value="UniProtKB-SubCell"/>
</dbReference>
<feature type="transmembrane region" description="Helical" evidence="5">
    <location>
        <begin position="323"/>
        <end position="342"/>
    </location>
</feature>
<dbReference type="InterPro" id="IPR005829">
    <property type="entry name" value="Sugar_transporter_CS"/>
</dbReference>
<name>A0AB39L6G7_9MICC</name>
<organism evidence="7">
    <name type="scientific">Sinomonas puerhi</name>
    <dbReference type="NCBI Taxonomy" id="3238584"/>
    <lineage>
        <taxon>Bacteria</taxon>
        <taxon>Bacillati</taxon>
        <taxon>Actinomycetota</taxon>
        <taxon>Actinomycetes</taxon>
        <taxon>Micrococcales</taxon>
        <taxon>Micrococcaceae</taxon>
        <taxon>Sinomonas</taxon>
    </lineage>
</organism>
<evidence type="ECO:0000256" key="3">
    <source>
        <dbReference type="ARBA" id="ARBA00022989"/>
    </source>
</evidence>
<keyword evidence="2 5" id="KW-0812">Transmembrane</keyword>
<proteinExistence type="predicted"/>
<feature type="transmembrane region" description="Helical" evidence="5">
    <location>
        <begin position="115"/>
        <end position="135"/>
    </location>
</feature>
<feature type="transmembrane region" description="Helical" evidence="5">
    <location>
        <begin position="91"/>
        <end position="109"/>
    </location>
</feature>
<feature type="transmembrane region" description="Helical" evidence="5">
    <location>
        <begin position="176"/>
        <end position="198"/>
    </location>
</feature>
<feature type="transmembrane region" description="Helical" evidence="5">
    <location>
        <begin position="383"/>
        <end position="406"/>
    </location>
</feature>
<dbReference type="KEGG" id="spue:AB5L97_05485"/>
<dbReference type="PANTHER" id="PTHR23508:SF10">
    <property type="entry name" value="CARBOXYLIC ACID TRANSPORTER PROTEIN HOMOLOG"/>
    <property type="match status" value="1"/>
</dbReference>
<dbReference type="EMBL" id="CP163302">
    <property type="protein sequence ID" value="XDP46461.1"/>
    <property type="molecule type" value="Genomic_DNA"/>
</dbReference>
<dbReference type="InterPro" id="IPR011701">
    <property type="entry name" value="MFS"/>
</dbReference>
<feature type="transmembrane region" description="Helical" evidence="5">
    <location>
        <begin position="412"/>
        <end position="432"/>
    </location>
</feature>
<sequence>MTKQTLSVQDAMDHSRMGPWRWAAVALCFVVALLDGFDTQSIAFIGTAIAGEFKLSATDMTWVITASTVGMAVGAMTLGTFGDRIGRKRTILVALALFGAFSLAGAFASSAWQVVALRFLIGLGMGGATPALLALTAEFSPRRRRGFLMTLVLLGLPGGAMIGGLVAAAWLPSVGWRGIFLIGGALPVVLLAAAVALLPESPAFLVARGTPEADRRARALIARATGQTVPDGTALTVENSGEKRGSVAALFSPAYRTVTVAVWATYLFNWIAWYLLLLWMPTALKSLGLDASTAALGTVTVNGAFILFAIPLSAVLPRVNARTLLLGMFGAGILVALGLGASGTNFGLVFTLIGVAGFGIGGQQLALNYLIANAYPTQLRATATGWGIGVGRLGSIVGSALGGVLLTGLGPSGYFAALAVPLVVAAAATLLVKAARTQTTDGELEAVVASH</sequence>
<evidence type="ECO:0000313" key="7">
    <source>
        <dbReference type="EMBL" id="XDP46461.1"/>
    </source>
</evidence>
<keyword evidence="3 5" id="KW-1133">Transmembrane helix</keyword>
<dbReference type="GO" id="GO:0046943">
    <property type="term" value="F:carboxylic acid transmembrane transporter activity"/>
    <property type="evidence" value="ECO:0007669"/>
    <property type="project" value="TreeGrafter"/>
</dbReference>
<evidence type="ECO:0000256" key="4">
    <source>
        <dbReference type="ARBA" id="ARBA00023136"/>
    </source>
</evidence>
<evidence type="ECO:0000256" key="2">
    <source>
        <dbReference type="ARBA" id="ARBA00022692"/>
    </source>
</evidence>
<comment type="subcellular location">
    <subcellularLocation>
        <location evidence="1">Cell membrane</location>
        <topology evidence="1">Multi-pass membrane protein</topology>
    </subcellularLocation>
</comment>
<reference evidence="7" key="1">
    <citation type="submission" date="2024-07" db="EMBL/GenBank/DDBJ databases">
        <authorList>
            <person name="fu j."/>
        </authorList>
    </citation>
    <scope>NUCLEOTIDE SEQUENCE</scope>
    <source>
        <strain evidence="7">P10A9</strain>
    </source>
</reference>
<evidence type="ECO:0000259" key="6">
    <source>
        <dbReference type="PROSITE" id="PS50850"/>
    </source>
</evidence>
<dbReference type="SUPFAM" id="SSF103473">
    <property type="entry name" value="MFS general substrate transporter"/>
    <property type="match status" value="1"/>
</dbReference>
<accession>A0AB39L6G7</accession>
<feature type="transmembrane region" description="Helical" evidence="5">
    <location>
        <begin position="260"/>
        <end position="280"/>
    </location>
</feature>
<dbReference type="InterPro" id="IPR020846">
    <property type="entry name" value="MFS_dom"/>
</dbReference>
<feature type="transmembrane region" description="Helical" evidence="5">
    <location>
        <begin position="147"/>
        <end position="170"/>
    </location>
</feature>
<evidence type="ECO:0000256" key="5">
    <source>
        <dbReference type="SAM" id="Phobius"/>
    </source>
</evidence>
<dbReference type="PROSITE" id="PS50850">
    <property type="entry name" value="MFS"/>
    <property type="match status" value="1"/>
</dbReference>
<feature type="transmembrane region" description="Helical" evidence="5">
    <location>
        <begin position="348"/>
        <end position="371"/>
    </location>
</feature>
<dbReference type="Pfam" id="PF07690">
    <property type="entry name" value="MFS_1"/>
    <property type="match status" value="1"/>
</dbReference>
<dbReference type="Gene3D" id="1.20.1250.20">
    <property type="entry name" value="MFS general substrate transporter like domains"/>
    <property type="match status" value="1"/>
</dbReference>
<dbReference type="PROSITE" id="PS00217">
    <property type="entry name" value="SUGAR_TRANSPORT_2"/>
    <property type="match status" value="1"/>
</dbReference>